<reference evidence="5 6" key="1">
    <citation type="submission" date="2019-07" db="EMBL/GenBank/DDBJ databases">
        <title>Whole genome shotgun sequence of Pseudonocardia sulfidoxydans NBRC 16205.</title>
        <authorList>
            <person name="Hosoyama A."/>
            <person name="Uohara A."/>
            <person name="Ohji S."/>
            <person name="Ichikawa N."/>
        </authorList>
    </citation>
    <scope>NUCLEOTIDE SEQUENCE [LARGE SCALE GENOMIC DNA]</scope>
    <source>
        <strain evidence="5 6">NBRC 16205</strain>
    </source>
</reference>
<evidence type="ECO:0000313" key="6">
    <source>
        <dbReference type="Proteomes" id="UP000321685"/>
    </source>
</evidence>
<evidence type="ECO:0000256" key="2">
    <source>
        <dbReference type="ARBA" id="ARBA00007639"/>
    </source>
</evidence>
<dbReference type="InterPro" id="IPR025997">
    <property type="entry name" value="SBP_2_dom"/>
</dbReference>
<dbReference type="RefSeq" id="WP_147103162.1">
    <property type="nucleotide sequence ID" value="NZ_BJVJ01000007.1"/>
</dbReference>
<dbReference type="GO" id="GO:0030288">
    <property type="term" value="C:outer membrane-bounded periplasmic space"/>
    <property type="evidence" value="ECO:0007669"/>
    <property type="project" value="TreeGrafter"/>
</dbReference>
<sequence length="375" mass="37994">MRFLASSSRVRIITASLAAAAAVVVAGCAPAPSPESGGGSAVAAGADSAAPSAPGDITPYCPSEPTKIVFVKSAGGQVWAAIANAEFEAEAAKCPNIQASWYNGTSGVQGAIAATNAAVAQGAKALVVIADFGAAQLPSLRKAVEAGVTVVTTVSDGGAQKGTDVSDSLLWDVNSIGENQAKWLAEHVKTGKVAFLGGQPGAPSTQTTFDAFKAALSTYAPGIQLVPDTWVPTNWDSAQKRRAVAGLIAQNGDYAALVSDYGASDIGAVQAILDAKATMPAFLNIGSSQGFVCTAKQNNIQWLGQDGSTRMTASALRIALADMQDRPSAEPNPYILFTYADTAAGKMPDCDPSVSPDADLSSSLSVADLKKVLGG</sequence>
<comment type="similarity">
    <text evidence="2">Belongs to the bacterial solute-binding protein 2 family.</text>
</comment>
<dbReference type="SUPFAM" id="SSF53822">
    <property type="entry name" value="Periplasmic binding protein-like I"/>
    <property type="match status" value="1"/>
</dbReference>
<dbReference type="PROSITE" id="PS51257">
    <property type="entry name" value="PROKAR_LIPOPROTEIN"/>
    <property type="match status" value="1"/>
</dbReference>
<gene>
    <name evidence="5" type="ORF">PSU4_11700</name>
</gene>
<dbReference type="OrthoDB" id="9066846at2"/>
<dbReference type="Proteomes" id="UP000321685">
    <property type="component" value="Unassembled WGS sequence"/>
</dbReference>
<feature type="chain" id="PRO_5039584622" description="Periplasmic binding protein domain-containing protein" evidence="3">
    <location>
        <begin position="22"/>
        <end position="375"/>
    </location>
</feature>
<comment type="caution">
    <text evidence="5">The sequence shown here is derived from an EMBL/GenBank/DDBJ whole genome shotgun (WGS) entry which is preliminary data.</text>
</comment>
<organism evidence="5 6">
    <name type="scientific">Pseudonocardia sulfidoxydans NBRC 16205</name>
    <dbReference type="NCBI Taxonomy" id="1223511"/>
    <lineage>
        <taxon>Bacteria</taxon>
        <taxon>Bacillati</taxon>
        <taxon>Actinomycetota</taxon>
        <taxon>Actinomycetes</taxon>
        <taxon>Pseudonocardiales</taxon>
        <taxon>Pseudonocardiaceae</taxon>
        <taxon>Pseudonocardia</taxon>
    </lineage>
</organism>
<dbReference type="Pfam" id="PF13407">
    <property type="entry name" value="Peripla_BP_4"/>
    <property type="match status" value="1"/>
</dbReference>
<dbReference type="InterPro" id="IPR028082">
    <property type="entry name" value="Peripla_BP_I"/>
</dbReference>
<dbReference type="AlphaFoldDB" id="A0A511DBN2"/>
<dbReference type="Gene3D" id="3.40.50.2300">
    <property type="match status" value="2"/>
</dbReference>
<evidence type="ECO:0000259" key="4">
    <source>
        <dbReference type="Pfam" id="PF13407"/>
    </source>
</evidence>
<comment type="subcellular location">
    <subcellularLocation>
        <location evidence="1">Cell envelope</location>
    </subcellularLocation>
</comment>
<accession>A0A511DBN2</accession>
<proteinExistence type="inferred from homology"/>
<dbReference type="InterPro" id="IPR050555">
    <property type="entry name" value="Bact_Solute-Bind_Prot2"/>
</dbReference>
<feature type="signal peptide" evidence="3">
    <location>
        <begin position="1"/>
        <end position="21"/>
    </location>
</feature>
<protein>
    <recommendedName>
        <fullName evidence="4">Periplasmic binding protein domain-containing protein</fullName>
    </recommendedName>
</protein>
<dbReference type="PANTHER" id="PTHR30036:SF7">
    <property type="entry name" value="ABC TRANSPORTER PERIPLASMIC-BINDING PROTEIN YPHF"/>
    <property type="match status" value="1"/>
</dbReference>
<feature type="domain" description="Periplasmic binding protein" evidence="4">
    <location>
        <begin position="69"/>
        <end position="277"/>
    </location>
</feature>
<dbReference type="EMBL" id="BJVJ01000007">
    <property type="protein sequence ID" value="GEL22216.1"/>
    <property type="molecule type" value="Genomic_DNA"/>
</dbReference>
<dbReference type="PANTHER" id="PTHR30036">
    <property type="entry name" value="D-XYLOSE-BINDING PERIPLASMIC PROTEIN"/>
    <property type="match status" value="1"/>
</dbReference>
<keyword evidence="6" id="KW-1185">Reference proteome</keyword>
<evidence type="ECO:0000256" key="3">
    <source>
        <dbReference type="SAM" id="SignalP"/>
    </source>
</evidence>
<name>A0A511DBN2_9PSEU</name>
<evidence type="ECO:0000313" key="5">
    <source>
        <dbReference type="EMBL" id="GEL22216.1"/>
    </source>
</evidence>
<evidence type="ECO:0000256" key="1">
    <source>
        <dbReference type="ARBA" id="ARBA00004196"/>
    </source>
</evidence>
<keyword evidence="3" id="KW-0732">Signal</keyword>
<dbReference type="GO" id="GO:0030246">
    <property type="term" value="F:carbohydrate binding"/>
    <property type="evidence" value="ECO:0007669"/>
    <property type="project" value="TreeGrafter"/>
</dbReference>